<reference evidence="1 2" key="1">
    <citation type="submission" date="2013-01" db="EMBL/GenBank/DDBJ databases">
        <authorList>
            <person name="Harkins D.M."/>
            <person name="Durkin A.S."/>
            <person name="Brinkac L.M."/>
            <person name="Haft D.H."/>
            <person name="Selengut J.D."/>
            <person name="Sanka R."/>
            <person name="DePew J."/>
            <person name="Purushe J."/>
            <person name="Galloway R.L."/>
            <person name="Vinetz J.M."/>
            <person name="Sutton G.G."/>
            <person name="Nierman W.C."/>
            <person name="Fouts D.E."/>
        </authorList>
    </citation>
    <scope>NUCLEOTIDE SEQUENCE [LARGE SCALE GENOMIC DNA]</scope>
    <source>
        <strain evidence="1 2">Sponselee CDC</strain>
    </source>
</reference>
<dbReference type="Proteomes" id="UP000011873">
    <property type="component" value="Unassembled WGS sequence"/>
</dbReference>
<evidence type="ECO:0000313" key="2">
    <source>
        <dbReference type="Proteomes" id="UP000011873"/>
    </source>
</evidence>
<gene>
    <name evidence="1" type="ORF">LEP1GSC016_3673</name>
</gene>
<protein>
    <submittedName>
        <fullName evidence="1">Uncharacterized protein</fullName>
    </submittedName>
</protein>
<comment type="caution">
    <text evidence="1">The sequence shown here is derived from an EMBL/GenBank/DDBJ whole genome shotgun (WGS) entry which is preliminary data.</text>
</comment>
<name>M6C372_LEPBO</name>
<accession>M6C372</accession>
<sequence length="39" mass="4542">MGTKELEKSFNTRIPIRKLPEVIVFYCILHNEHSLSNSP</sequence>
<dbReference type="AlphaFoldDB" id="M6C372"/>
<dbReference type="PATRIC" id="fig|1218567.3.peg.2601"/>
<proteinExistence type="predicted"/>
<dbReference type="EMBL" id="ANMU01000104">
    <property type="protein sequence ID" value="EMJ80660.1"/>
    <property type="molecule type" value="Genomic_DNA"/>
</dbReference>
<organism evidence="1 2">
    <name type="scientific">Leptospira borgpetersenii serovar Hardjo-bovis str. Sponselee</name>
    <dbReference type="NCBI Taxonomy" id="1303729"/>
    <lineage>
        <taxon>Bacteria</taxon>
        <taxon>Pseudomonadati</taxon>
        <taxon>Spirochaetota</taxon>
        <taxon>Spirochaetia</taxon>
        <taxon>Leptospirales</taxon>
        <taxon>Leptospiraceae</taxon>
        <taxon>Leptospira</taxon>
    </lineage>
</organism>
<evidence type="ECO:0000313" key="1">
    <source>
        <dbReference type="EMBL" id="EMJ80660.1"/>
    </source>
</evidence>